<keyword evidence="3" id="KW-1185">Reference proteome</keyword>
<sequence length="221" mass="22903">MPVAAGRVTSEVAPVTRPVVTLPAAATTLLPSGAQFSAWFALVMSGTERRPVPSELTVSAPLVPPYRLSRPVEVSGAVGVACAPGAAAPSSPAASEAAEVSVARWRRVREFNEPPRSECSSPRASRPGVRPCRDGRVPARAWARAAASATGDRPSAAGRYVKGAPDTGEAVRTMGELAWYEGTRTGGSASGPGPRCATTAHRKTELPVLRVQLSWNVVSIG</sequence>
<feature type="region of interest" description="Disordered" evidence="1">
    <location>
        <begin position="112"/>
        <end position="132"/>
    </location>
</feature>
<organism evidence="2 3">
    <name type="scientific">Streptomyces graminearus</name>
    <dbReference type="NCBI Taxonomy" id="284030"/>
    <lineage>
        <taxon>Bacteria</taxon>
        <taxon>Bacillati</taxon>
        <taxon>Actinomycetota</taxon>
        <taxon>Actinomycetes</taxon>
        <taxon>Kitasatosporales</taxon>
        <taxon>Streptomycetaceae</taxon>
        <taxon>Streptomyces</taxon>
    </lineage>
</organism>
<gene>
    <name evidence="2" type="ORF">GCM10010422_56530</name>
</gene>
<comment type="caution">
    <text evidence="2">The sequence shown here is derived from an EMBL/GenBank/DDBJ whole genome shotgun (WGS) entry which is preliminary data.</text>
</comment>
<reference evidence="3" key="1">
    <citation type="journal article" date="2019" name="Int. J. Syst. Evol. Microbiol.">
        <title>The Global Catalogue of Microorganisms (GCM) 10K type strain sequencing project: providing services to taxonomists for standard genome sequencing and annotation.</title>
        <authorList>
            <consortium name="The Broad Institute Genomics Platform"/>
            <consortium name="The Broad Institute Genome Sequencing Center for Infectious Disease"/>
            <person name="Wu L."/>
            <person name="Ma J."/>
        </authorList>
    </citation>
    <scope>NUCLEOTIDE SEQUENCE [LARGE SCALE GENOMIC DNA]</scope>
    <source>
        <strain evidence="3">JCM 6923</strain>
    </source>
</reference>
<evidence type="ECO:0000256" key="1">
    <source>
        <dbReference type="SAM" id="MobiDB-lite"/>
    </source>
</evidence>
<protein>
    <submittedName>
        <fullName evidence="2">Uncharacterized protein</fullName>
    </submittedName>
</protein>
<proteinExistence type="predicted"/>
<accession>A0ABP5ZMI8</accession>
<dbReference type="EMBL" id="BAAATL010000029">
    <property type="protein sequence ID" value="GAA2500232.1"/>
    <property type="molecule type" value="Genomic_DNA"/>
</dbReference>
<name>A0ABP5ZMI8_9ACTN</name>
<dbReference type="Proteomes" id="UP001501721">
    <property type="component" value="Unassembled WGS sequence"/>
</dbReference>
<evidence type="ECO:0000313" key="3">
    <source>
        <dbReference type="Proteomes" id="UP001501721"/>
    </source>
</evidence>
<evidence type="ECO:0000313" key="2">
    <source>
        <dbReference type="EMBL" id="GAA2500232.1"/>
    </source>
</evidence>